<evidence type="ECO:0000313" key="3">
    <source>
        <dbReference type="Proteomes" id="UP000184233"/>
    </source>
</evidence>
<evidence type="ECO:0000313" key="2">
    <source>
        <dbReference type="EMBL" id="OJX60860.1"/>
    </source>
</evidence>
<dbReference type="EMBL" id="MKVH01000003">
    <property type="protein sequence ID" value="OJX60860.1"/>
    <property type="molecule type" value="Genomic_DNA"/>
</dbReference>
<reference evidence="2 3" key="1">
    <citation type="submission" date="2016-09" db="EMBL/GenBank/DDBJ databases">
        <title>Genome-resolved meta-omics ties microbial dynamics to process performance in biotechnology for thiocyanate degradation.</title>
        <authorList>
            <person name="Kantor R.S."/>
            <person name="Huddy R.J."/>
            <person name="Iyer R."/>
            <person name="Thomas B.C."/>
            <person name="Brown C.T."/>
            <person name="Anantharaman K."/>
            <person name="Tringe S."/>
            <person name="Hettich R.L."/>
            <person name="Harrison S.T."/>
            <person name="Banfield J.F."/>
        </authorList>
    </citation>
    <scope>NUCLEOTIDE SEQUENCE [LARGE SCALE GENOMIC DNA]</scope>
    <source>
        <strain evidence="2">59-99</strain>
    </source>
</reference>
<dbReference type="AlphaFoldDB" id="A0A1M3L5N7"/>
<keyword evidence="1" id="KW-0732">Signal</keyword>
<dbReference type="Proteomes" id="UP000184233">
    <property type="component" value="Unassembled WGS sequence"/>
</dbReference>
<accession>A0A1M3L5N7</accession>
<evidence type="ECO:0000256" key="1">
    <source>
        <dbReference type="SAM" id="SignalP"/>
    </source>
</evidence>
<evidence type="ECO:0008006" key="4">
    <source>
        <dbReference type="Google" id="ProtNLM"/>
    </source>
</evidence>
<feature type="chain" id="PRO_5012951161" description="Lipoprotein" evidence="1">
    <location>
        <begin position="23"/>
        <end position="271"/>
    </location>
</feature>
<organism evidence="2 3">
    <name type="scientific">Candidatus Kapaibacterium thiocyanatum</name>
    <dbReference type="NCBI Taxonomy" id="1895771"/>
    <lineage>
        <taxon>Bacteria</taxon>
        <taxon>Pseudomonadati</taxon>
        <taxon>Candidatus Kapaibacteriota</taxon>
        <taxon>Candidatus Kapaibacteriia</taxon>
        <taxon>Candidatus Kapaibacteriales</taxon>
        <taxon>Candidatus Kapaibacteriaceae</taxon>
        <taxon>Candidatus Kapaibacterium</taxon>
    </lineage>
</organism>
<feature type="signal peptide" evidence="1">
    <location>
        <begin position="1"/>
        <end position="22"/>
    </location>
</feature>
<dbReference type="STRING" id="1895771.BGO89_04665"/>
<gene>
    <name evidence="2" type="ORF">BGO89_04665</name>
</gene>
<dbReference type="PROSITE" id="PS51257">
    <property type="entry name" value="PROKAR_LIPOPROTEIN"/>
    <property type="match status" value="1"/>
</dbReference>
<name>A0A1M3L5N7_9BACT</name>
<protein>
    <recommendedName>
        <fullName evidence="4">Lipoprotein</fullName>
    </recommendedName>
</protein>
<comment type="caution">
    <text evidence="2">The sequence shown here is derived from an EMBL/GenBank/DDBJ whole genome shotgun (WGS) entry which is preliminary data.</text>
</comment>
<proteinExistence type="predicted"/>
<sequence>MTTGSIRSILGICIVAPMVLLASCVQPNDVDGDRKYKNTEVTERALDLVTTWEEAMTANMIGVAPIELRFRNTSDLAVRILGVDVTSLSSSYRDLLLQPSIMPDSLGPAGRPNSELVVPVYASSRIDVRMAGARVSVVTSFGKQDFVVTLPSPTDRMSGADVIVERDAFGRVALDKEFTAGVRLRNTSTHPYLTRAMGYWTDSTLKMMTVKPDYPVFPLTLGPEETSMVSHLIVPRVRGIHTLRITFFAEALEPTSNPEPMTRDYIGFIVP</sequence>